<dbReference type="PIRSF" id="PIRSF001434">
    <property type="entry name" value="CGS"/>
    <property type="match status" value="1"/>
</dbReference>
<dbReference type="SUPFAM" id="SSF53383">
    <property type="entry name" value="PLP-dependent transferases"/>
    <property type="match status" value="1"/>
</dbReference>
<dbReference type="PANTHER" id="PTHR43797:SF2">
    <property type="entry name" value="HOMOCYSTEINE_CYSTEINE SYNTHASE"/>
    <property type="match status" value="1"/>
</dbReference>
<evidence type="ECO:0000256" key="4">
    <source>
        <dbReference type="ARBA" id="ARBA00022898"/>
    </source>
</evidence>
<proteinExistence type="inferred from homology"/>
<evidence type="ECO:0000256" key="1">
    <source>
        <dbReference type="ARBA" id="ARBA00001933"/>
    </source>
</evidence>
<keyword evidence="7" id="KW-1185">Reference proteome</keyword>
<dbReference type="InterPro" id="IPR015422">
    <property type="entry name" value="PyrdxlP-dep_Trfase_small"/>
</dbReference>
<evidence type="ECO:0000256" key="3">
    <source>
        <dbReference type="ARBA" id="ARBA00022679"/>
    </source>
</evidence>
<dbReference type="InterPro" id="IPR015424">
    <property type="entry name" value="PyrdxlP-dep_Trfase"/>
</dbReference>
<dbReference type="CDD" id="cd00614">
    <property type="entry name" value="CGS_like"/>
    <property type="match status" value="1"/>
</dbReference>
<evidence type="ECO:0000256" key="2">
    <source>
        <dbReference type="ARBA" id="ARBA00009077"/>
    </source>
</evidence>
<dbReference type="NCBIfam" id="TIGR01326">
    <property type="entry name" value="OAH_OAS_sulfhy"/>
    <property type="match status" value="1"/>
</dbReference>
<evidence type="ECO:0000313" key="7">
    <source>
        <dbReference type="Proteomes" id="UP001500506"/>
    </source>
</evidence>
<dbReference type="InterPro" id="IPR000277">
    <property type="entry name" value="Cys/Met-Metab_PyrdxlP-dep_enz"/>
</dbReference>
<dbReference type="EMBL" id="BAAANH010000005">
    <property type="protein sequence ID" value="GAA1763334.1"/>
    <property type="molecule type" value="Genomic_DNA"/>
</dbReference>
<keyword evidence="4 5" id="KW-0663">Pyridoxal phosphate</keyword>
<accession>A0ABP4WYX0</accession>
<reference evidence="7" key="1">
    <citation type="journal article" date="2019" name="Int. J. Syst. Evol. Microbiol.">
        <title>The Global Catalogue of Microorganisms (GCM) 10K type strain sequencing project: providing services to taxonomists for standard genome sequencing and annotation.</title>
        <authorList>
            <consortium name="The Broad Institute Genomics Platform"/>
            <consortium name="The Broad Institute Genome Sequencing Center for Infectious Disease"/>
            <person name="Wu L."/>
            <person name="Ma J."/>
        </authorList>
    </citation>
    <scope>NUCLEOTIDE SEQUENCE [LARGE SCALE GENOMIC DNA]</scope>
    <source>
        <strain evidence="7">JCM 14319</strain>
    </source>
</reference>
<evidence type="ECO:0000256" key="5">
    <source>
        <dbReference type="RuleBase" id="RU362118"/>
    </source>
</evidence>
<dbReference type="InterPro" id="IPR015421">
    <property type="entry name" value="PyrdxlP-dep_Trfase_major"/>
</dbReference>
<gene>
    <name evidence="6" type="ORF">GCM10009747_23570</name>
</gene>
<organism evidence="6 7">
    <name type="scientific">Agromyces humatus</name>
    <dbReference type="NCBI Taxonomy" id="279573"/>
    <lineage>
        <taxon>Bacteria</taxon>
        <taxon>Bacillati</taxon>
        <taxon>Actinomycetota</taxon>
        <taxon>Actinomycetes</taxon>
        <taxon>Micrococcales</taxon>
        <taxon>Microbacteriaceae</taxon>
        <taxon>Agromyces</taxon>
    </lineage>
</organism>
<dbReference type="PROSITE" id="PS00868">
    <property type="entry name" value="CYS_MET_METAB_PP"/>
    <property type="match status" value="1"/>
</dbReference>
<dbReference type="RefSeq" id="WP_232499934.1">
    <property type="nucleotide sequence ID" value="NZ_BAAANH010000005.1"/>
</dbReference>
<dbReference type="Gene3D" id="3.90.1150.10">
    <property type="entry name" value="Aspartate Aminotransferase, domain 1"/>
    <property type="match status" value="1"/>
</dbReference>
<comment type="caution">
    <text evidence="6">The sequence shown here is derived from an EMBL/GenBank/DDBJ whole genome shotgun (WGS) entry which is preliminary data.</text>
</comment>
<name>A0ABP4WYX0_9MICO</name>
<dbReference type="InterPro" id="IPR006235">
    <property type="entry name" value="OAc-hSer/O-AcSer_sulfhydrylase"/>
</dbReference>
<keyword evidence="3" id="KW-0808">Transferase</keyword>
<comment type="cofactor">
    <cofactor evidence="1 5">
        <name>pyridoxal 5'-phosphate</name>
        <dbReference type="ChEBI" id="CHEBI:597326"/>
    </cofactor>
</comment>
<comment type="similarity">
    <text evidence="2 5">Belongs to the trans-sulfuration enzymes family.</text>
</comment>
<dbReference type="Gene3D" id="3.40.640.10">
    <property type="entry name" value="Type I PLP-dependent aspartate aminotransferase-like (Major domain)"/>
    <property type="match status" value="1"/>
</dbReference>
<sequence>MADREYGFKTRAIHAGNIPDTVTGARALPIYQSSAFVFDDTADAAARFALQKYGNIYSRLANPTVASFEERIASLEGGLGAVATASGLSAQYITFASIAGSGDHIVASANLYGGSITQLDVTLRRFGVETTFVQSSNADDYAAAITDTTKALFVETIANPSGEIADLEALADVAHAHGIPFIVDSTIPTPYLNRPIEWGADIVTHSATKFLGGHGTTLGGVVVESGRFDWHSEKFPLFGQPVPSYGGLEWSGNFGEYAFLTRLRAEQLRDIGPALAPHSAFLLAQGVETLPYRIQAHLDNTRAVAEWLEADPRIERVWWAGLPNHPHHDRAKKYLPKGPGAVFSFEVKGGRAVGQRLIESVNLASHLANIGDAKTLIIHPASTTHAQLTEQQLVDAGVLPGVVRISVGIEDVEDIIDDLDQALAAATGAER</sequence>
<dbReference type="Proteomes" id="UP001500506">
    <property type="component" value="Unassembled WGS sequence"/>
</dbReference>
<dbReference type="InterPro" id="IPR054542">
    <property type="entry name" value="Cys_met_metab_PP"/>
</dbReference>
<dbReference type="Pfam" id="PF01053">
    <property type="entry name" value="Cys_Met_Meta_PP"/>
    <property type="match status" value="1"/>
</dbReference>
<evidence type="ECO:0000313" key="6">
    <source>
        <dbReference type="EMBL" id="GAA1763334.1"/>
    </source>
</evidence>
<protein>
    <submittedName>
        <fullName evidence="6">O-acetylhomoserine aminocarboxypropyltransferase/cysteine synthase</fullName>
    </submittedName>
</protein>
<dbReference type="PANTHER" id="PTHR43797">
    <property type="entry name" value="HOMOCYSTEINE/CYSTEINE SYNTHASE"/>
    <property type="match status" value="1"/>
</dbReference>